<evidence type="ECO:0000256" key="1">
    <source>
        <dbReference type="ARBA" id="ARBA00006530"/>
    </source>
</evidence>
<dbReference type="SUPFAM" id="SSF53756">
    <property type="entry name" value="UDP-Glycosyltransferase/glycogen phosphorylase"/>
    <property type="match status" value="1"/>
</dbReference>
<evidence type="ECO:0000313" key="9">
    <source>
        <dbReference type="EMBL" id="MEE6185738.1"/>
    </source>
</evidence>
<dbReference type="InterPro" id="IPR006379">
    <property type="entry name" value="HAD-SF_hydro_IIB"/>
</dbReference>
<reference evidence="9 10" key="1">
    <citation type="submission" date="2024-01" db="EMBL/GenBank/DDBJ databases">
        <title>Niabella digestum sp. nov., isolated from waste digestion system.</title>
        <authorList>
            <person name="Zhang L."/>
        </authorList>
    </citation>
    <scope>NUCLEOTIDE SEQUENCE [LARGE SCALE GENOMIC DNA]</scope>
    <source>
        <strain evidence="9 10">A18</strain>
    </source>
</reference>
<evidence type="ECO:0000256" key="3">
    <source>
        <dbReference type="ARBA" id="ARBA00022676"/>
    </source>
</evidence>
<dbReference type="Pfam" id="PF05116">
    <property type="entry name" value="S6PP"/>
    <property type="match status" value="1"/>
</dbReference>
<keyword evidence="10" id="KW-1185">Reference proteome</keyword>
<dbReference type="SUPFAM" id="SSF56784">
    <property type="entry name" value="HAD-like"/>
    <property type="match status" value="1"/>
</dbReference>
<feature type="domain" description="Sucrose synthase first GT-B" evidence="7">
    <location>
        <begin position="5"/>
        <end position="240"/>
    </location>
</feature>
<dbReference type="InterPro" id="IPR012821">
    <property type="entry name" value="Sucrose_P_synth_Pase-like_dom"/>
</dbReference>
<evidence type="ECO:0000256" key="4">
    <source>
        <dbReference type="ARBA" id="ARBA00022679"/>
    </source>
</evidence>
<accession>A0ABU7RCM7</accession>
<dbReference type="Proteomes" id="UP001357452">
    <property type="component" value="Unassembled WGS sequence"/>
</dbReference>
<dbReference type="NCBIfam" id="TIGR02471">
    <property type="entry name" value="sucr_syn_bact_C"/>
    <property type="match status" value="1"/>
</dbReference>
<feature type="domain" description="Sucrose phosphatase-like" evidence="8">
    <location>
        <begin position="480"/>
        <end position="715"/>
    </location>
</feature>
<proteinExistence type="inferred from homology"/>
<dbReference type="InterPro" id="IPR036412">
    <property type="entry name" value="HAD-like_sf"/>
</dbReference>
<dbReference type="EMBL" id="JAZGLY010000001">
    <property type="protein sequence ID" value="MEE6185738.1"/>
    <property type="molecule type" value="Genomic_DNA"/>
</dbReference>
<name>A0ABU7RCM7_9BACT</name>
<dbReference type="InterPro" id="IPR023214">
    <property type="entry name" value="HAD_sf"/>
</dbReference>
<dbReference type="InterPro" id="IPR001296">
    <property type="entry name" value="Glyco_trans_1"/>
</dbReference>
<dbReference type="InterPro" id="IPR044161">
    <property type="entry name" value="SPS"/>
</dbReference>
<dbReference type="Pfam" id="PF00534">
    <property type="entry name" value="Glycos_transf_1"/>
    <property type="match status" value="1"/>
</dbReference>
<dbReference type="Pfam" id="PF00862">
    <property type="entry name" value="GT-B_Sucrose_synth"/>
    <property type="match status" value="1"/>
</dbReference>
<dbReference type="NCBIfam" id="TIGR01484">
    <property type="entry name" value="HAD-SF-IIB"/>
    <property type="match status" value="1"/>
</dbReference>
<dbReference type="GO" id="GO:0016787">
    <property type="term" value="F:hydrolase activity"/>
    <property type="evidence" value="ECO:0007669"/>
    <property type="project" value="UniProtKB-KW"/>
</dbReference>
<dbReference type="RefSeq" id="WP_330973146.1">
    <property type="nucleotide sequence ID" value="NZ_JAZGLY010000001.1"/>
</dbReference>
<dbReference type="EC" id="2.4.1.14" evidence="2"/>
<keyword evidence="3" id="KW-0328">Glycosyltransferase</keyword>
<dbReference type="Gene3D" id="3.40.50.1000">
    <property type="entry name" value="HAD superfamily/HAD-like"/>
    <property type="match status" value="1"/>
</dbReference>
<keyword evidence="4" id="KW-0808">Transferase</keyword>
<evidence type="ECO:0000313" key="10">
    <source>
        <dbReference type="Proteomes" id="UP001357452"/>
    </source>
</evidence>
<sequence>MKEYYIQLFSPHGLIRYKNPEIGRDKDTGGQVKYVLELLEALSQHPQVRKVDLFTRRISDRRVSTSYSQPIEIVNEKARIIRIECGGSTYKEKEQLWDHLDEFINNTIRFNEEEDDFPDILHGHYADGNYIACELSKIFSLPFIATGHSLGRNKKNILLSQGWTEKKINDKFNMEKRIRVEENILEQADMIITSTQHEINTQYKDYHNKHKATFKVNPPGINTDVFYPYYRLEMPSFTMTIEQEQALHRINSEIERFLFNAEKPLILSIGRADKRKNFESLITSYGQDKELQAMANLAIFAGVRKDITEMPDDEKEILTNLLLLMDKYDLYGKMALPKKNDPSREVPEIYRIAARKKGVFVNATPGENFGLTIIEAAACGLPIVASPTGGPKEIVESAQNGILVDVEDTEAIAHAIKKIIADETLWEQYSANGVKAGAEDYTWKKHAERYIAAIDEIFAHKAEKFQSQSSFGKKLSSAEVFFISDLDGTLIEGDRSEGLAELMQWIQEHRVAFGISSGRNKHLLKQALAKHPLLKPDIIICSAGTELYYTTEFIPDRGWEKHINHQWKREAIVQTLASLPYLQMQEEDAQWPYKISYYVSNDFGDDELAHINKLLDDRKLHAKILLTDNRFLDIIPRRAGKGNAVRYLSYKWKLPVEQFFTAGNGGNDLDMLQGRVKGIVAADYSKELEILRNKKTVYFAQQPLAKGLLEGIIFYSKPSEKQKENTSEKKADSRK</sequence>
<evidence type="ECO:0000259" key="8">
    <source>
        <dbReference type="Pfam" id="PF05116"/>
    </source>
</evidence>
<evidence type="ECO:0000259" key="6">
    <source>
        <dbReference type="Pfam" id="PF00534"/>
    </source>
</evidence>
<dbReference type="PANTHER" id="PTHR46039">
    <property type="entry name" value="SUCROSE-PHOSPHATE SYNTHASE 3-RELATED"/>
    <property type="match status" value="1"/>
</dbReference>
<dbReference type="Gene3D" id="3.40.50.2000">
    <property type="entry name" value="Glycogen Phosphorylase B"/>
    <property type="match status" value="2"/>
</dbReference>
<dbReference type="PANTHER" id="PTHR46039:SF5">
    <property type="entry name" value="SUCROSE-PHOSPHATE SYNTHASE 3-RELATED"/>
    <property type="match status" value="1"/>
</dbReference>
<dbReference type="Gene3D" id="3.90.1070.10">
    <property type="match status" value="1"/>
</dbReference>
<evidence type="ECO:0000256" key="5">
    <source>
        <dbReference type="ARBA" id="ARBA00047471"/>
    </source>
</evidence>
<evidence type="ECO:0000256" key="2">
    <source>
        <dbReference type="ARBA" id="ARBA00012536"/>
    </source>
</evidence>
<evidence type="ECO:0000259" key="7">
    <source>
        <dbReference type="Pfam" id="PF00862"/>
    </source>
</evidence>
<comment type="catalytic activity">
    <reaction evidence="5">
        <text>beta-D-fructose 6-phosphate + UDP-alpha-D-glucose = sucrose 6(F)-phosphate + UDP + H(+)</text>
        <dbReference type="Rhea" id="RHEA:22172"/>
        <dbReference type="ChEBI" id="CHEBI:15378"/>
        <dbReference type="ChEBI" id="CHEBI:57634"/>
        <dbReference type="ChEBI" id="CHEBI:57723"/>
        <dbReference type="ChEBI" id="CHEBI:58223"/>
        <dbReference type="ChEBI" id="CHEBI:58885"/>
        <dbReference type="EC" id="2.4.1.14"/>
    </reaction>
</comment>
<comment type="similarity">
    <text evidence="1">Belongs to the glycosyltransferase 1 family.</text>
</comment>
<gene>
    <name evidence="9" type="ORF">V2H41_00495</name>
</gene>
<comment type="caution">
    <text evidence="9">The sequence shown here is derived from an EMBL/GenBank/DDBJ whole genome shotgun (WGS) entry which is preliminary data.</text>
</comment>
<dbReference type="InterPro" id="IPR000368">
    <property type="entry name" value="Sucrose_synth_GT-B1"/>
</dbReference>
<dbReference type="InterPro" id="IPR006380">
    <property type="entry name" value="SPP-like_dom"/>
</dbReference>
<protein>
    <recommendedName>
        <fullName evidence="2">sucrose-phosphate synthase</fullName>
        <ecNumber evidence="2">2.4.1.14</ecNumber>
    </recommendedName>
</protein>
<keyword evidence="9" id="KW-0378">Hydrolase</keyword>
<organism evidence="9 10">
    <name type="scientific">Niabella digestorum</name>
    <dbReference type="NCBI Taxonomy" id="3117701"/>
    <lineage>
        <taxon>Bacteria</taxon>
        <taxon>Pseudomonadati</taxon>
        <taxon>Bacteroidota</taxon>
        <taxon>Chitinophagia</taxon>
        <taxon>Chitinophagales</taxon>
        <taxon>Chitinophagaceae</taxon>
        <taxon>Niabella</taxon>
    </lineage>
</organism>
<feature type="domain" description="Glycosyl transferase family 1" evidence="6">
    <location>
        <begin position="254"/>
        <end position="433"/>
    </location>
</feature>